<evidence type="ECO:0000259" key="11">
    <source>
        <dbReference type="PROSITE" id="PS51873"/>
    </source>
</evidence>
<dbReference type="Proteomes" id="UP000078387">
    <property type="component" value="Unassembled WGS sequence"/>
</dbReference>
<dbReference type="VEuPathDB" id="AmoebaDB:EHI7A_068010"/>
<organism evidence="12 13">
    <name type="scientific">Entamoeba histolytica</name>
    <dbReference type="NCBI Taxonomy" id="5759"/>
    <lineage>
        <taxon>Eukaryota</taxon>
        <taxon>Amoebozoa</taxon>
        <taxon>Evosea</taxon>
        <taxon>Archamoebae</taxon>
        <taxon>Mastigamoebida</taxon>
        <taxon>Entamoebidae</taxon>
        <taxon>Entamoeba</taxon>
    </lineage>
</organism>
<evidence type="ECO:0000259" key="10">
    <source>
        <dbReference type="PROSITE" id="PS50089"/>
    </source>
</evidence>
<keyword evidence="7" id="KW-0833">Ubl conjugation pathway</keyword>
<comment type="catalytic activity">
    <reaction evidence="1">
        <text>[E2 ubiquitin-conjugating enzyme]-S-ubiquitinyl-L-cysteine + [acceptor protein]-L-lysine = [E2 ubiquitin-conjugating enzyme]-L-cysteine + [acceptor protein]-N(6)-ubiquitinyl-L-lysine.</text>
        <dbReference type="EC" id="2.3.2.31"/>
    </reaction>
</comment>
<comment type="caution">
    <text evidence="12">The sequence shown here is derived from an EMBL/GenBank/DDBJ whole genome shotgun (WGS) entry which is preliminary data.</text>
</comment>
<evidence type="ECO:0000256" key="9">
    <source>
        <dbReference type="PROSITE-ProRule" id="PRU00175"/>
    </source>
</evidence>
<evidence type="ECO:0000313" key="12">
    <source>
        <dbReference type="EMBL" id="GAT99154.1"/>
    </source>
</evidence>
<evidence type="ECO:0000256" key="8">
    <source>
        <dbReference type="ARBA" id="ARBA00022833"/>
    </source>
</evidence>
<dbReference type="InterPro" id="IPR044066">
    <property type="entry name" value="TRIAD_supradom"/>
</dbReference>
<dbReference type="Gene3D" id="1.20.120.1750">
    <property type="match status" value="1"/>
</dbReference>
<dbReference type="InterPro" id="IPR013083">
    <property type="entry name" value="Znf_RING/FYVE/PHD"/>
</dbReference>
<dbReference type="GO" id="GO:0016567">
    <property type="term" value="P:protein ubiquitination"/>
    <property type="evidence" value="ECO:0007669"/>
    <property type="project" value="InterPro"/>
</dbReference>
<evidence type="ECO:0000256" key="3">
    <source>
        <dbReference type="ARBA" id="ARBA00022679"/>
    </source>
</evidence>
<name>A0A5K1UU64_ENTHI</name>
<dbReference type="VEuPathDB" id="AmoebaDB:EHI_102040"/>
<sequence>MENEQLEDFIRNHLMIKTNEKEIEKNIIQLLELVRSYFSFECSLNNIFNKPKTEECPICFETREVGLMYSIEPCKHRFCLCCLIEHVKQKATNGEWEIKCPEQECETIIPLSTLVNDGLIQEINVLNKLEMNGVQANLRSDSHTRYCPKCGYAIIGTRKTPRIVCPQCSFVYCYNCKEEYHEGYSCKQYQQWKIDNGKGDEEFKKYVNTHCTRCPRCKIPVEKIKGCNFIRCDLKKGGCGCGFCYACGKEVSHHSAHILKRNCSLSGEELPR</sequence>
<gene>
    <name evidence="12" type="ORF">CL6EHI_102040</name>
</gene>
<dbReference type="PANTHER" id="PTHR11685">
    <property type="entry name" value="RBR FAMILY RING FINGER AND IBR DOMAIN-CONTAINING"/>
    <property type="match status" value="1"/>
</dbReference>
<dbReference type="FunFam" id="1.20.120.1750:FF:000028">
    <property type="entry name" value="RBR-type E3 ubiquitin transferase"/>
    <property type="match status" value="1"/>
</dbReference>
<reference evidence="12 13" key="1">
    <citation type="submission" date="2016-05" db="EMBL/GenBank/DDBJ databases">
        <title>First whole genome sequencing of Entamoeba histolytica HM1:IMSS-clone-6.</title>
        <authorList>
            <person name="Mukherjee Avik.K."/>
            <person name="Izumyama S."/>
            <person name="Nakada-Tsukui K."/>
            <person name="Nozaki T."/>
        </authorList>
    </citation>
    <scope>NUCLEOTIDE SEQUENCE [LARGE SCALE GENOMIC DNA]</scope>
    <source>
        <strain evidence="12 13">HM1:IMSS clone 6</strain>
    </source>
</reference>
<dbReference type="AlphaFoldDB" id="A0A5K1UU64"/>
<keyword evidence="8" id="KW-0862">Zinc</keyword>
<evidence type="ECO:0000256" key="7">
    <source>
        <dbReference type="ARBA" id="ARBA00022786"/>
    </source>
</evidence>
<dbReference type="GO" id="GO:0061630">
    <property type="term" value="F:ubiquitin protein ligase activity"/>
    <property type="evidence" value="ECO:0007669"/>
    <property type="project" value="UniProtKB-EC"/>
</dbReference>
<dbReference type="Gene3D" id="2.20.25.20">
    <property type="match status" value="1"/>
</dbReference>
<dbReference type="GO" id="GO:0008270">
    <property type="term" value="F:zinc ion binding"/>
    <property type="evidence" value="ECO:0007669"/>
    <property type="project" value="UniProtKB-KW"/>
</dbReference>
<dbReference type="Gene3D" id="3.30.40.10">
    <property type="entry name" value="Zinc/RING finger domain, C3HC4 (zinc finger)"/>
    <property type="match status" value="1"/>
</dbReference>
<dbReference type="VEuPathDB" id="AmoebaDB:EHI8A_124580"/>
<evidence type="ECO:0000256" key="6">
    <source>
        <dbReference type="ARBA" id="ARBA00022771"/>
    </source>
</evidence>
<keyword evidence="5" id="KW-0677">Repeat</keyword>
<dbReference type="EMBL" id="BDEQ01000001">
    <property type="protein sequence ID" value="GAT99154.1"/>
    <property type="molecule type" value="Genomic_DNA"/>
</dbReference>
<keyword evidence="3" id="KW-0808">Transferase</keyword>
<evidence type="ECO:0000256" key="2">
    <source>
        <dbReference type="ARBA" id="ARBA00012251"/>
    </source>
</evidence>
<dbReference type="PROSITE" id="PS50089">
    <property type="entry name" value="ZF_RING_2"/>
    <property type="match status" value="1"/>
</dbReference>
<accession>A0A5K1UU64</accession>
<dbReference type="SMART" id="SM00184">
    <property type="entry name" value="RING"/>
    <property type="match status" value="2"/>
</dbReference>
<feature type="domain" description="RING-type" evidence="11">
    <location>
        <begin position="52"/>
        <end position="267"/>
    </location>
</feature>
<dbReference type="InterPro" id="IPR002867">
    <property type="entry name" value="IBR_dom"/>
</dbReference>
<evidence type="ECO:0000313" key="13">
    <source>
        <dbReference type="Proteomes" id="UP000078387"/>
    </source>
</evidence>
<dbReference type="SUPFAM" id="SSF57850">
    <property type="entry name" value="RING/U-box"/>
    <property type="match status" value="3"/>
</dbReference>
<evidence type="ECO:0000256" key="5">
    <source>
        <dbReference type="ARBA" id="ARBA00022737"/>
    </source>
</evidence>
<dbReference type="FunFam" id="2.20.25.20:FF:000010">
    <property type="entry name" value="RBR-type E3 ubiquitin transferase"/>
    <property type="match status" value="1"/>
</dbReference>
<dbReference type="PROSITE" id="PS00518">
    <property type="entry name" value="ZF_RING_1"/>
    <property type="match status" value="1"/>
</dbReference>
<dbReference type="VEuPathDB" id="AmoebaDB:KM1_115390"/>
<dbReference type="InterPro" id="IPR017907">
    <property type="entry name" value="Znf_RING_CS"/>
</dbReference>
<keyword evidence="4" id="KW-0479">Metal-binding</keyword>
<dbReference type="PROSITE" id="PS51873">
    <property type="entry name" value="TRIAD"/>
    <property type="match status" value="1"/>
</dbReference>
<protein>
    <recommendedName>
        <fullName evidence="2">RBR-type E3 ubiquitin transferase</fullName>
        <ecNumber evidence="2">2.3.2.31</ecNumber>
    </recommendedName>
</protein>
<feature type="domain" description="RING-type" evidence="10">
    <location>
        <begin position="56"/>
        <end position="101"/>
    </location>
</feature>
<keyword evidence="6 9" id="KW-0863">Zinc-finger</keyword>
<dbReference type="InterPro" id="IPR001841">
    <property type="entry name" value="Znf_RING"/>
</dbReference>
<dbReference type="Pfam" id="PF01485">
    <property type="entry name" value="IBR"/>
    <property type="match status" value="1"/>
</dbReference>
<proteinExistence type="predicted"/>
<dbReference type="VEuPathDB" id="AmoebaDB:EHI5A_070950"/>
<evidence type="ECO:0000256" key="4">
    <source>
        <dbReference type="ARBA" id="ARBA00022723"/>
    </source>
</evidence>
<dbReference type="EC" id="2.3.2.31" evidence="2"/>
<dbReference type="SMART" id="SM00647">
    <property type="entry name" value="IBR"/>
    <property type="match status" value="1"/>
</dbReference>
<evidence type="ECO:0000256" key="1">
    <source>
        <dbReference type="ARBA" id="ARBA00001798"/>
    </source>
</evidence>
<dbReference type="InterPro" id="IPR031127">
    <property type="entry name" value="E3_UB_ligase_RBR"/>
</dbReference>